<keyword evidence="6" id="KW-1003">Cell membrane</keyword>
<reference evidence="13 14" key="1">
    <citation type="submission" date="2017-09" db="EMBL/GenBank/DDBJ databases">
        <title>Large-scale bioinformatics analysis of Bacillus genomes uncovers conserved roles of natural products in bacterial physiology.</title>
        <authorList>
            <consortium name="Agbiome Team Llc"/>
            <person name="Bleich R.M."/>
            <person name="Grubbs K.J."/>
            <person name="Santa Maria K.C."/>
            <person name="Allen S.E."/>
            <person name="Farag S."/>
            <person name="Shank E.A."/>
            <person name="Bowers A."/>
        </authorList>
    </citation>
    <scope>NUCLEOTIDE SEQUENCE [LARGE SCALE GENOMIC DNA]</scope>
    <source>
        <strain evidence="13 14">AFS085496</strain>
    </source>
</reference>
<feature type="transmembrane region" description="Helical" evidence="11">
    <location>
        <begin position="234"/>
        <end position="256"/>
    </location>
</feature>
<evidence type="ECO:0000313" key="13">
    <source>
        <dbReference type="EMBL" id="PFJ31871.1"/>
    </source>
</evidence>
<accession>A0A9X6WIG3</accession>
<keyword evidence="7 11" id="KW-0812">Transmembrane</keyword>
<keyword evidence="8 11" id="KW-1133">Transmembrane helix</keyword>
<comment type="caution">
    <text evidence="13">The sequence shown here is derived from an EMBL/GenBank/DDBJ whole genome shotgun (WGS) entry which is preliminary data.</text>
</comment>
<dbReference type="AlphaFoldDB" id="A0A9X6WIG3"/>
<comment type="subcellular location">
    <subcellularLocation>
        <location evidence="1">Cell membrane</location>
        <topology evidence="1">Multi-pass membrane protein</topology>
    </subcellularLocation>
</comment>
<gene>
    <name evidence="13" type="ORF">COJ15_29670</name>
</gene>
<evidence type="ECO:0000256" key="3">
    <source>
        <dbReference type="ARBA" id="ARBA00011131"/>
    </source>
</evidence>
<dbReference type="Pfam" id="PF02687">
    <property type="entry name" value="FtsX"/>
    <property type="match status" value="1"/>
</dbReference>
<evidence type="ECO:0000256" key="4">
    <source>
        <dbReference type="ARBA" id="ARBA00016962"/>
    </source>
</evidence>
<dbReference type="RefSeq" id="WP_098517430.1">
    <property type="nucleotide sequence ID" value="NZ_NUVX01000067.1"/>
</dbReference>
<proteinExistence type="inferred from homology"/>
<keyword evidence="5" id="KW-0813">Transport</keyword>
<keyword evidence="9 11" id="KW-0472">Membrane</keyword>
<comment type="subunit">
    <text evidence="3">The complex is composed of two ATP-binding proteins (HrtA), two transmembrane proteins (HrtB) and a solute-binding protein.</text>
</comment>
<comment type="similarity">
    <text evidence="2">Belongs to the ABC-4 integral membrane protein family. HrtB subfamily.</text>
</comment>
<protein>
    <recommendedName>
        <fullName evidence="4">Putative hemin transport system permease protein HrtB</fullName>
    </recommendedName>
</protein>
<dbReference type="PANTHER" id="PTHR43738:SF1">
    <property type="entry name" value="HEMIN TRANSPORT SYSTEM PERMEASE PROTEIN HRTB-RELATED"/>
    <property type="match status" value="1"/>
</dbReference>
<evidence type="ECO:0000313" key="14">
    <source>
        <dbReference type="Proteomes" id="UP000224003"/>
    </source>
</evidence>
<evidence type="ECO:0000256" key="1">
    <source>
        <dbReference type="ARBA" id="ARBA00004651"/>
    </source>
</evidence>
<evidence type="ECO:0000256" key="7">
    <source>
        <dbReference type="ARBA" id="ARBA00022692"/>
    </source>
</evidence>
<evidence type="ECO:0000256" key="6">
    <source>
        <dbReference type="ARBA" id="ARBA00022475"/>
    </source>
</evidence>
<dbReference type="InterPro" id="IPR051125">
    <property type="entry name" value="ABC-4/HrtB_transporter"/>
</dbReference>
<evidence type="ECO:0000256" key="2">
    <source>
        <dbReference type="ARBA" id="ARBA00008697"/>
    </source>
</evidence>
<evidence type="ECO:0000256" key="11">
    <source>
        <dbReference type="SAM" id="Phobius"/>
    </source>
</evidence>
<evidence type="ECO:0000256" key="10">
    <source>
        <dbReference type="ARBA" id="ARBA00024973"/>
    </source>
</evidence>
<dbReference type="PANTHER" id="PTHR43738">
    <property type="entry name" value="ABC TRANSPORTER, MEMBRANE PROTEIN"/>
    <property type="match status" value="1"/>
</dbReference>
<feature type="domain" description="ABC3 transporter permease C-terminal" evidence="12">
    <location>
        <begin position="236"/>
        <end position="344"/>
    </location>
</feature>
<feature type="transmembrane region" description="Helical" evidence="11">
    <location>
        <begin position="320"/>
        <end position="343"/>
    </location>
</feature>
<sequence length="355" mass="39388">MFLAWKELKRNKMRYGLIAVMMILLSFLVVMITGLANGLSYDNASFIKTTKMEHFVLSDDAEKKLLRSSISESDEKAMTKGFEEKEYAALHINMSTLTKEKDGKKVDVTVVAGPNVTNVIPDITEGKNIKGNTEIVVDEKLKKKGIKISDKLQDPISKQLFTVVGFTKNASFSHTGIVFMNKESWDKIALPNQKEFNTVGFTKKPSVKDSKWEIVSKKELLQNIPGYKEEQGTLMMIVGFLLTISALLIATFFYVITLQKVKQIGVLKAIGTSNRILTMSLVWQSILISAFAFVISGISLFGVQQIMPESMPFLLGNATILLFGCVFVVISIFGTCISLIPILKVHPLEAIGGNE</sequence>
<comment type="function">
    <text evidence="10">Part of the ABC transporter complex hrt involved in hemin import. Responsible for the translocation of the substrate across the membrane.</text>
</comment>
<organism evidence="13 14">
    <name type="scientific">Bacillus thuringiensis</name>
    <dbReference type="NCBI Taxonomy" id="1428"/>
    <lineage>
        <taxon>Bacteria</taxon>
        <taxon>Bacillati</taxon>
        <taxon>Bacillota</taxon>
        <taxon>Bacilli</taxon>
        <taxon>Bacillales</taxon>
        <taxon>Bacillaceae</taxon>
        <taxon>Bacillus</taxon>
        <taxon>Bacillus cereus group</taxon>
    </lineage>
</organism>
<evidence type="ECO:0000256" key="8">
    <source>
        <dbReference type="ARBA" id="ARBA00022989"/>
    </source>
</evidence>
<dbReference type="EMBL" id="NUVX01000067">
    <property type="protein sequence ID" value="PFJ31871.1"/>
    <property type="molecule type" value="Genomic_DNA"/>
</dbReference>
<evidence type="ECO:0000256" key="5">
    <source>
        <dbReference type="ARBA" id="ARBA00022448"/>
    </source>
</evidence>
<evidence type="ECO:0000259" key="12">
    <source>
        <dbReference type="Pfam" id="PF02687"/>
    </source>
</evidence>
<evidence type="ECO:0000256" key="9">
    <source>
        <dbReference type="ARBA" id="ARBA00023136"/>
    </source>
</evidence>
<dbReference type="InterPro" id="IPR003838">
    <property type="entry name" value="ABC3_permease_C"/>
</dbReference>
<feature type="transmembrane region" description="Helical" evidence="11">
    <location>
        <begin position="276"/>
        <end position="300"/>
    </location>
</feature>
<dbReference type="Proteomes" id="UP000224003">
    <property type="component" value="Unassembled WGS sequence"/>
</dbReference>
<dbReference type="GO" id="GO:0005886">
    <property type="term" value="C:plasma membrane"/>
    <property type="evidence" value="ECO:0007669"/>
    <property type="project" value="UniProtKB-SubCell"/>
</dbReference>
<name>A0A9X6WIG3_BACTU</name>